<feature type="compositionally biased region" description="Acidic residues" evidence="1">
    <location>
        <begin position="18"/>
        <end position="38"/>
    </location>
</feature>
<organism evidence="2 3">
    <name type="scientific">Portunus trituberculatus</name>
    <name type="common">Swimming crab</name>
    <name type="synonym">Neptunus trituberculatus</name>
    <dbReference type="NCBI Taxonomy" id="210409"/>
    <lineage>
        <taxon>Eukaryota</taxon>
        <taxon>Metazoa</taxon>
        <taxon>Ecdysozoa</taxon>
        <taxon>Arthropoda</taxon>
        <taxon>Crustacea</taxon>
        <taxon>Multicrustacea</taxon>
        <taxon>Malacostraca</taxon>
        <taxon>Eumalacostraca</taxon>
        <taxon>Eucarida</taxon>
        <taxon>Decapoda</taxon>
        <taxon>Pleocyemata</taxon>
        <taxon>Brachyura</taxon>
        <taxon>Eubrachyura</taxon>
        <taxon>Portunoidea</taxon>
        <taxon>Portunidae</taxon>
        <taxon>Portuninae</taxon>
        <taxon>Portunus</taxon>
    </lineage>
</organism>
<dbReference type="EMBL" id="VSRR010000194">
    <property type="protein sequence ID" value="MPC12032.1"/>
    <property type="molecule type" value="Genomic_DNA"/>
</dbReference>
<comment type="caution">
    <text evidence="2">The sequence shown here is derived from an EMBL/GenBank/DDBJ whole genome shotgun (WGS) entry which is preliminary data.</text>
</comment>
<dbReference type="Proteomes" id="UP000324222">
    <property type="component" value="Unassembled WGS sequence"/>
</dbReference>
<feature type="compositionally biased region" description="Basic and acidic residues" evidence="1">
    <location>
        <begin position="44"/>
        <end position="56"/>
    </location>
</feature>
<reference evidence="2 3" key="1">
    <citation type="submission" date="2019-05" db="EMBL/GenBank/DDBJ databases">
        <title>Another draft genome of Portunus trituberculatus and its Hox gene families provides insights of decapod evolution.</title>
        <authorList>
            <person name="Jeong J.-H."/>
            <person name="Song I."/>
            <person name="Kim S."/>
            <person name="Choi T."/>
            <person name="Kim D."/>
            <person name="Ryu S."/>
            <person name="Kim W."/>
        </authorList>
    </citation>
    <scope>NUCLEOTIDE SEQUENCE [LARGE SCALE GENOMIC DNA]</scope>
    <source>
        <tissue evidence="2">Muscle</tissue>
    </source>
</reference>
<sequence>MVMHGSFGGLSTRPDGGEGGEQEEEEEKKEEEEEEEEETPCKVGETKQPRGRRGSEGPEGLGATRETSAAFYLPPPLTYGGEKRNSTHYFSYLPSSDLSLACHICLGTFYRSNGDERTWKEGRDVMEVEMCGDRGGTVLLWCRCGDD</sequence>
<gene>
    <name evidence="2" type="ORF">E2C01_004709</name>
</gene>
<evidence type="ECO:0000313" key="2">
    <source>
        <dbReference type="EMBL" id="MPC12032.1"/>
    </source>
</evidence>
<keyword evidence="3" id="KW-1185">Reference proteome</keyword>
<proteinExistence type="predicted"/>
<name>A0A5B7CQP7_PORTR</name>
<evidence type="ECO:0000313" key="3">
    <source>
        <dbReference type="Proteomes" id="UP000324222"/>
    </source>
</evidence>
<feature type="region of interest" description="Disordered" evidence="1">
    <location>
        <begin position="1"/>
        <end position="69"/>
    </location>
</feature>
<accession>A0A5B7CQP7</accession>
<dbReference type="AlphaFoldDB" id="A0A5B7CQP7"/>
<evidence type="ECO:0000256" key="1">
    <source>
        <dbReference type="SAM" id="MobiDB-lite"/>
    </source>
</evidence>
<protein>
    <submittedName>
        <fullName evidence="2">Uncharacterized protein</fullName>
    </submittedName>
</protein>